<gene>
    <name evidence="1" type="ORF">HRJ34_11330</name>
</gene>
<name>A0A975HG37_9SPHN</name>
<sequence length="58" mass="6266">MDLNYLHSRHQVSLINAAAATSAEARIAHKRLADLYAARINLQRRDLPAGSAGALQLA</sequence>
<reference evidence="1" key="2">
    <citation type="submission" date="2021-04" db="EMBL/GenBank/DDBJ databases">
        <title>Isolation and genomic analysis of the ibuprofen-degrading bacterium Sphingomonas strain MPO218.</title>
        <authorList>
            <person name="Aulestia M."/>
            <person name="Flores A."/>
            <person name="Mangas E.L."/>
            <person name="Perez-Pulido A.J."/>
            <person name="Santero E."/>
            <person name="Camacho E.M."/>
        </authorList>
    </citation>
    <scope>NUCLEOTIDE SEQUENCE</scope>
    <source>
        <strain evidence="1">MPO218</strain>
    </source>
</reference>
<evidence type="ECO:0000313" key="2">
    <source>
        <dbReference type="Proteomes" id="UP000664914"/>
    </source>
</evidence>
<organism evidence="1 2">
    <name type="scientific">Rhizorhabdus wittichii</name>
    <dbReference type="NCBI Taxonomy" id="160791"/>
    <lineage>
        <taxon>Bacteria</taxon>
        <taxon>Pseudomonadati</taxon>
        <taxon>Pseudomonadota</taxon>
        <taxon>Alphaproteobacteria</taxon>
        <taxon>Sphingomonadales</taxon>
        <taxon>Sphingomonadaceae</taxon>
        <taxon>Rhizorhabdus</taxon>
    </lineage>
</organism>
<dbReference type="EMBL" id="CP059319">
    <property type="protein sequence ID" value="QTH24042.1"/>
    <property type="molecule type" value="Genomic_DNA"/>
</dbReference>
<proteinExistence type="predicted"/>
<protein>
    <submittedName>
        <fullName evidence="1">Uncharacterized protein</fullName>
    </submittedName>
</protein>
<evidence type="ECO:0000313" key="1">
    <source>
        <dbReference type="EMBL" id="QTH24042.1"/>
    </source>
</evidence>
<dbReference type="RefSeq" id="WP_208634146.1">
    <property type="nucleotide sequence ID" value="NZ_CP059319.1"/>
</dbReference>
<dbReference type="Proteomes" id="UP000664914">
    <property type="component" value="Chromosome"/>
</dbReference>
<reference evidence="1" key="1">
    <citation type="submission" date="2020-07" db="EMBL/GenBank/DDBJ databases">
        <authorList>
            <person name="Camacho E."/>
        </authorList>
    </citation>
    <scope>NUCLEOTIDE SEQUENCE</scope>
    <source>
        <strain evidence="1">MPO218</strain>
    </source>
</reference>
<dbReference type="AlphaFoldDB" id="A0A975HG37"/>
<accession>A0A975HG37</accession>